<dbReference type="RefSeq" id="WP_014545387.1">
    <property type="nucleotide sequence ID" value="NC_013410.1"/>
</dbReference>
<evidence type="ECO:0000313" key="5">
    <source>
        <dbReference type="Proteomes" id="UP000001497"/>
    </source>
</evidence>
<dbReference type="Proteomes" id="UP000000517">
    <property type="component" value="Chromosome"/>
</dbReference>
<organism evidence="3 4">
    <name type="scientific">Fibrobacter succinogenes (strain ATCC 19169 / S85)</name>
    <dbReference type="NCBI Taxonomy" id="59374"/>
    <lineage>
        <taxon>Bacteria</taxon>
        <taxon>Pseudomonadati</taxon>
        <taxon>Fibrobacterota</taxon>
        <taxon>Fibrobacteria</taxon>
        <taxon>Fibrobacterales</taxon>
        <taxon>Fibrobacteraceae</taxon>
        <taxon>Fibrobacter</taxon>
    </lineage>
</organism>
<evidence type="ECO:0000313" key="2">
    <source>
        <dbReference type="EMBL" id="ACX74221.1"/>
    </source>
</evidence>
<keyword evidence="5" id="KW-1185">Reference proteome</keyword>
<keyword evidence="1" id="KW-0732">Signal</keyword>
<dbReference type="EMBL" id="CP002158">
    <property type="protein sequence ID" value="ADL25771.1"/>
    <property type="molecule type" value="Genomic_DNA"/>
</dbReference>
<evidence type="ECO:0000256" key="1">
    <source>
        <dbReference type="SAM" id="SignalP"/>
    </source>
</evidence>
<accession>C9RM59</accession>
<dbReference type="OrthoDB" id="9923745at2"/>
<feature type="chain" id="PRO_5003002267" description="Outer membrane protein beta-barrel domain-containing protein" evidence="1">
    <location>
        <begin position="21"/>
        <end position="156"/>
    </location>
</feature>
<dbReference type="Proteomes" id="UP000001497">
    <property type="component" value="Chromosome"/>
</dbReference>
<name>C9RM59_FIBSS</name>
<sequence>MNKMKTILASLLLSSVFTFANEQNPASGWGSSAPAEPEWPRARFFLHAGLADVGLGAKIRFSSENAIYMTIDLRYQVWQFQYIRIPALFYLGGNNLHFVAGFTLLNAVSSSDASGEVGVGLNCDFGKHFGIDALAFTPMGASSTGASLLLDFRYAF</sequence>
<evidence type="ECO:0008006" key="6">
    <source>
        <dbReference type="Google" id="ProtNLM"/>
    </source>
</evidence>
<feature type="signal peptide" evidence="1">
    <location>
        <begin position="1"/>
        <end position="20"/>
    </location>
</feature>
<dbReference type="KEGG" id="fsc:FSU_1038"/>
<reference evidence="4" key="2">
    <citation type="submission" date="2010-08" db="EMBL/GenBank/DDBJ databases">
        <title>Complete sequence of Fibrobacter succinogenes subsp. succinogenes S85.</title>
        <authorList>
            <person name="Durkin A.S."/>
            <person name="Nelson K.E."/>
            <person name="Morrison M."/>
            <person name="Forsberg C.W."/>
            <person name="Wilson D.B."/>
            <person name="Russell J.B."/>
            <person name="Cann I.K.O."/>
            <person name="Mackie R.I."/>
            <person name="White B.A."/>
        </authorList>
    </citation>
    <scope>NUCLEOTIDE SEQUENCE [LARGE SCALE GENOMIC DNA]</scope>
    <source>
        <strain evidence="4">ATCC 19169 / S85</strain>
    </source>
</reference>
<dbReference type="AlphaFoldDB" id="C9RM59"/>
<dbReference type="KEGG" id="fsu:Fisuc_0609"/>
<dbReference type="HOGENOM" id="CLU_1683943_0_0_0"/>
<reference evidence="2 5" key="1">
    <citation type="submission" date="2009-10" db="EMBL/GenBank/DDBJ databases">
        <title>Complete sequence of Fibrobacter succinogenes subsp. succinogenes S85.</title>
        <authorList>
            <consortium name="US DOE Joint Genome Institute"/>
            <person name="Lucas S."/>
            <person name="Copeland A."/>
            <person name="Lapidus A."/>
            <person name="Glavina del Rio T."/>
            <person name="Tice H."/>
            <person name="Bruce D."/>
            <person name="Goodwin L."/>
            <person name="Pitluck S."/>
            <person name="Chertkov O."/>
            <person name="Detter J.C."/>
            <person name="Han C."/>
            <person name="Tapia R."/>
            <person name="Larimer F."/>
            <person name="Land M."/>
            <person name="Hauser L."/>
            <person name="Kyrpides N."/>
            <person name="Mikhailova N."/>
            <person name="Weimer P.J."/>
            <person name="Stevenson D.M."/>
            <person name="Boyum J."/>
            <person name="Brumm P.I."/>
            <person name="Mead D."/>
        </authorList>
    </citation>
    <scope>NUCLEOTIDE SEQUENCE [LARGE SCALE GENOMIC DNA]</scope>
    <source>
        <strain evidence="5">ATCC 19169 / S85</strain>
        <strain evidence="2">S85</strain>
    </source>
</reference>
<proteinExistence type="predicted"/>
<dbReference type="PATRIC" id="fig|59374.8.peg.1005"/>
<gene>
    <name evidence="2" type="ordered locus">Fisuc_0609</name>
    <name evidence="3" type="ordered locus">FSU_1038</name>
</gene>
<protein>
    <recommendedName>
        <fullName evidence="6">Outer membrane protein beta-barrel domain-containing protein</fullName>
    </recommendedName>
</protein>
<reference evidence="3" key="3">
    <citation type="submission" date="2010-08" db="EMBL/GenBank/DDBJ databases">
        <authorList>
            <person name="Durkin A.S."/>
            <person name="Nelson K.E."/>
            <person name="Morrison M."/>
            <person name="Forsberg C.W."/>
            <person name="Wilson D.B."/>
            <person name="Russell J.B."/>
            <person name="Cann I.K.O."/>
            <person name="Mackie R.I."/>
            <person name="White B.A."/>
        </authorList>
    </citation>
    <scope>NUCLEOTIDE SEQUENCE</scope>
    <source>
        <strain evidence="3">S85</strain>
    </source>
</reference>
<evidence type="ECO:0000313" key="3">
    <source>
        <dbReference type="EMBL" id="ADL25771.1"/>
    </source>
</evidence>
<evidence type="ECO:0000313" key="4">
    <source>
        <dbReference type="Proteomes" id="UP000000517"/>
    </source>
</evidence>
<dbReference type="EMBL" id="CP001792">
    <property type="protein sequence ID" value="ACX74221.1"/>
    <property type="molecule type" value="Genomic_DNA"/>
</dbReference>